<protein>
    <recommendedName>
        <fullName evidence="2">hydroxymethylpyrimidine kinase</fullName>
        <ecNumber evidence="2">2.7.1.49</ecNumber>
    </recommendedName>
</protein>
<dbReference type="EMBL" id="BAABFA010000005">
    <property type="protein sequence ID" value="GAA4461083.1"/>
    <property type="molecule type" value="Genomic_DNA"/>
</dbReference>
<evidence type="ECO:0000313" key="4">
    <source>
        <dbReference type="EMBL" id="GAA4461083.1"/>
    </source>
</evidence>
<proteinExistence type="predicted"/>
<dbReference type="InterPro" id="IPR029056">
    <property type="entry name" value="Ribokinase-like"/>
</dbReference>
<sequence length="261" mass="28784">MFTRSSKSFNPINQGSILLSIAGFDPSAGAGLLADIKTFEANGVYGMGVVSALTWQNDVEFDRVEWVDVARIAEQVTVLLRRFDIRYIKIGLIENAEVLTRLVGFLKASIKDLVIVYDPIIRASAGFEFHHDPSAFRNILKELYCITPNIPEAQWLFGSEDLHARLEEESETLNIYLKGGHSEGDTVMDMLFVPDHTYVYPNDRIPNGAKHGSGCVLSAALTAQLALGHDLPTAAERANRYTRAFLASSPTLLGHHKPLVA</sequence>
<keyword evidence="4" id="KW-0418">Kinase</keyword>
<dbReference type="InterPro" id="IPR013749">
    <property type="entry name" value="PM/HMP-P_kinase-1"/>
</dbReference>
<evidence type="ECO:0000313" key="5">
    <source>
        <dbReference type="Proteomes" id="UP001500067"/>
    </source>
</evidence>
<reference evidence="5" key="1">
    <citation type="journal article" date="2019" name="Int. J. Syst. Evol. Microbiol.">
        <title>The Global Catalogue of Microorganisms (GCM) 10K type strain sequencing project: providing services to taxonomists for standard genome sequencing and annotation.</title>
        <authorList>
            <consortium name="The Broad Institute Genomics Platform"/>
            <consortium name="The Broad Institute Genome Sequencing Center for Infectious Disease"/>
            <person name="Wu L."/>
            <person name="Ma J."/>
        </authorList>
    </citation>
    <scope>NUCLEOTIDE SEQUENCE [LARGE SCALE GENOMIC DNA]</scope>
    <source>
        <strain evidence="5">JCM 32105</strain>
    </source>
</reference>
<dbReference type="PANTHER" id="PTHR20858:SF17">
    <property type="entry name" value="HYDROXYMETHYLPYRIMIDINE_PHOSPHOMETHYLPYRIMIDINE KINASE THI20-RELATED"/>
    <property type="match status" value="1"/>
</dbReference>
<comment type="pathway">
    <text evidence="1">Cofactor biosynthesis; thiamine diphosphate biosynthesis.</text>
</comment>
<gene>
    <name evidence="4" type="ORF">GCM10023093_05090</name>
</gene>
<name>A0ABP8N4A3_9BACT</name>
<organism evidence="4 5">
    <name type="scientific">Nemorincola caseinilytica</name>
    <dbReference type="NCBI Taxonomy" id="2054315"/>
    <lineage>
        <taxon>Bacteria</taxon>
        <taxon>Pseudomonadati</taxon>
        <taxon>Bacteroidota</taxon>
        <taxon>Chitinophagia</taxon>
        <taxon>Chitinophagales</taxon>
        <taxon>Chitinophagaceae</taxon>
        <taxon>Nemorincola</taxon>
    </lineage>
</organism>
<accession>A0ABP8N4A3</accession>
<dbReference type="Gene3D" id="3.40.1190.20">
    <property type="match status" value="1"/>
</dbReference>
<comment type="caution">
    <text evidence="4">The sequence shown here is derived from an EMBL/GenBank/DDBJ whole genome shotgun (WGS) entry which is preliminary data.</text>
</comment>
<dbReference type="PANTHER" id="PTHR20858">
    <property type="entry name" value="PHOSPHOMETHYLPYRIMIDINE KINASE"/>
    <property type="match status" value="1"/>
</dbReference>
<dbReference type="EC" id="2.7.1.49" evidence="2"/>
<dbReference type="SUPFAM" id="SSF53613">
    <property type="entry name" value="Ribokinase-like"/>
    <property type="match status" value="1"/>
</dbReference>
<keyword evidence="5" id="KW-1185">Reference proteome</keyword>
<dbReference type="Pfam" id="PF08543">
    <property type="entry name" value="Phos_pyr_kin"/>
    <property type="match status" value="1"/>
</dbReference>
<dbReference type="Proteomes" id="UP001500067">
    <property type="component" value="Unassembled WGS sequence"/>
</dbReference>
<keyword evidence="4" id="KW-0808">Transferase</keyword>
<evidence type="ECO:0000256" key="2">
    <source>
        <dbReference type="ARBA" id="ARBA00012135"/>
    </source>
</evidence>
<dbReference type="InterPro" id="IPR004399">
    <property type="entry name" value="HMP/HMP-P_kinase_dom"/>
</dbReference>
<feature type="domain" description="Pyridoxamine kinase/Phosphomethylpyrimidine kinase" evidence="3">
    <location>
        <begin position="25"/>
        <end position="258"/>
    </location>
</feature>
<dbReference type="CDD" id="cd01169">
    <property type="entry name" value="HMPP_kinase"/>
    <property type="match status" value="1"/>
</dbReference>
<dbReference type="GO" id="GO:0016301">
    <property type="term" value="F:kinase activity"/>
    <property type="evidence" value="ECO:0007669"/>
    <property type="project" value="UniProtKB-KW"/>
</dbReference>
<evidence type="ECO:0000259" key="3">
    <source>
        <dbReference type="Pfam" id="PF08543"/>
    </source>
</evidence>
<dbReference type="RefSeq" id="WP_345078066.1">
    <property type="nucleotide sequence ID" value="NZ_BAABFA010000005.1"/>
</dbReference>
<evidence type="ECO:0000256" key="1">
    <source>
        <dbReference type="ARBA" id="ARBA00004948"/>
    </source>
</evidence>